<dbReference type="Proteomes" id="UP000542674">
    <property type="component" value="Unassembled WGS sequence"/>
</dbReference>
<name>A0A7W7T850_9PSEU</name>
<evidence type="ECO:0000313" key="1">
    <source>
        <dbReference type="EMBL" id="MBB4968301.1"/>
    </source>
</evidence>
<accession>A0A7W7T850</accession>
<comment type="caution">
    <text evidence="1">The sequence shown here is derived from an EMBL/GenBank/DDBJ whole genome shotgun (WGS) entry which is preliminary data.</text>
</comment>
<gene>
    <name evidence="1" type="ORF">F4559_005660</name>
</gene>
<keyword evidence="2" id="KW-1185">Reference proteome</keyword>
<proteinExistence type="predicted"/>
<reference evidence="1 2" key="1">
    <citation type="submission" date="2020-08" db="EMBL/GenBank/DDBJ databases">
        <title>Sequencing the genomes of 1000 actinobacteria strains.</title>
        <authorList>
            <person name="Klenk H.-P."/>
        </authorList>
    </citation>
    <scope>NUCLEOTIDE SEQUENCE [LARGE SCALE GENOMIC DNA]</scope>
    <source>
        <strain evidence="1 2">DSM 45084</strain>
    </source>
</reference>
<protein>
    <recommendedName>
        <fullName evidence="3">ATP-binding protein</fullName>
    </recommendedName>
</protein>
<dbReference type="InterPro" id="IPR021456">
    <property type="entry name" value="DUF3107"/>
</dbReference>
<evidence type="ECO:0000313" key="2">
    <source>
        <dbReference type="Proteomes" id="UP000542674"/>
    </source>
</evidence>
<organism evidence="1 2">
    <name type="scientific">Saccharothrix violaceirubra</name>
    <dbReference type="NCBI Taxonomy" id="413306"/>
    <lineage>
        <taxon>Bacteria</taxon>
        <taxon>Bacillati</taxon>
        <taxon>Actinomycetota</taxon>
        <taxon>Actinomycetes</taxon>
        <taxon>Pseudonocardiales</taxon>
        <taxon>Pseudonocardiaceae</taxon>
        <taxon>Saccharothrix</taxon>
    </lineage>
</organism>
<dbReference type="EMBL" id="JACHJS010000001">
    <property type="protein sequence ID" value="MBB4968301.1"/>
    <property type="molecule type" value="Genomic_DNA"/>
</dbReference>
<evidence type="ECO:0008006" key="3">
    <source>
        <dbReference type="Google" id="ProtNLM"/>
    </source>
</evidence>
<dbReference type="AlphaFoldDB" id="A0A7W7T850"/>
<sequence>MSVKARTEVSVEVRVGIADSPRELQVSSGLTPDEVEAQVADALKSGSGQLTLVDQKGARFVIPAARIAYVEIGPSDARRVGFTTE</sequence>
<dbReference type="Pfam" id="PF11305">
    <property type="entry name" value="DUF3107"/>
    <property type="match status" value="1"/>
</dbReference>